<proteinExistence type="predicted"/>
<keyword evidence="1" id="KW-1133">Transmembrane helix</keyword>
<feature type="signal peptide" evidence="2">
    <location>
        <begin position="1"/>
        <end position="22"/>
    </location>
</feature>
<name>A0A512BBL3_9BACT</name>
<evidence type="ECO:0000256" key="2">
    <source>
        <dbReference type="SAM" id="SignalP"/>
    </source>
</evidence>
<keyword evidence="1" id="KW-0812">Transmembrane</keyword>
<evidence type="ECO:0000256" key="1">
    <source>
        <dbReference type="SAM" id="Phobius"/>
    </source>
</evidence>
<dbReference type="EMBL" id="BJYT01000006">
    <property type="protein sequence ID" value="GEO09275.1"/>
    <property type="molecule type" value="Genomic_DNA"/>
</dbReference>
<feature type="chain" id="PRO_5021756630" description="CcmD family protein" evidence="2">
    <location>
        <begin position="23"/>
        <end position="76"/>
    </location>
</feature>
<protein>
    <recommendedName>
        <fullName evidence="5">CcmD family protein</fullName>
    </recommendedName>
</protein>
<comment type="caution">
    <text evidence="3">The sequence shown here is derived from an EMBL/GenBank/DDBJ whole genome shotgun (WGS) entry which is preliminary data.</text>
</comment>
<organism evidence="3 4">
    <name type="scientific">Segetibacter aerophilus</name>
    <dbReference type="NCBI Taxonomy" id="670293"/>
    <lineage>
        <taxon>Bacteria</taxon>
        <taxon>Pseudomonadati</taxon>
        <taxon>Bacteroidota</taxon>
        <taxon>Chitinophagia</taxon>
        <taxon>Chitinophagales</taxon>
        <taxon>Chitinophagaceae</taxon>
        <taxon>Segetibacter</taxon>
    </lineage>
</organism>
<dbReference type="Pfam" id="PF20077">
    <property type="entry name" value="CcmD_alt"/>
    <property type="match status" value="1"/>
</dbReference>
<sequence length="76" mass="8321">MPNYKKLALFAISFFAYGFAIAQTSASTTAANEGGVMRSEGKIYVVMAVVITILAGLLFYIVRLDRKITRLEKGNV</sequence>
<evidence type="ECO:0000313" key="4">
    <source>
        <dbReference type="Proteomes" id="UP000321513"/>
    </source>
</evidence>
<dbReference type="AlphaFoldDB" id="A0A512BBL3"/>
<dbReference type="Proteomes" id="UP000321513">
    <property type="component" value="Unassembled WGS sequence"/>
</dbReference>
<keyword evidence="1" id="KW-0472">Membrane</keyword>
<accession>A0A512BBL3</accession>
<evidence type="ECO:0008006" key="5">
    <source>
        <dbReference type="Google" id="ProtNLM"/>
    </source>
</evidence>
<keyword evidence="4" id="KW-1185">Reference proteome</keyword>
<keyword evidence="2" id="KW-0732">Signal</keyword>
<evidence type="ECO:0000313" key="3">
    <source>
        <dbReference type="EMBL" id="GEO09275.1"/>
    </source>
</evidence>
<feature type="transmembrane region" description="Helical" evidence="1">
    <location>
        <begin position="42"/>
        <end position="62"/>
    </location>
</feature>
<reference evidence="3 4" key="1">
    <citation type="submission" date="2019-07" db="EMBL/GenBank/DDBJ databases">
        <title>Whole genome shotgun sequence of Segetibacter aerophilus NBRC 106135.</title>
        <authorList>
            <person name="Hosoyama A."/>
            <person name="Uohara A."/>
            <person name="Ohji S."/>
            <person name="Ichikawa N."/>
        </authorList>
    </citation>
    <scope>NUCLEOTIDE SEQUENCE [LARGE SCALE GENOMIC DNA]</scope>
    <source>
        <strain evidence="3 4">NBRC 106135</strain>
    </source>
</reference>
<dbReference type="RefSeq" id="WP_147203405.1">
    <property type="nucleotide sequence ID" value="NZ_BJYT01000006.1"/>
</dbReference>
<gene>
    <name evidence="3" type="ORF">SAE01_17710</name>
</gene>
<dbReference type="OrthoDB" id="886941at2"/>